<keyword evidence="3 5" id="KW-0418">Kinase</keyword>
<feature type="domain" description="Carbohydrate kinase PfkB" evidence="4">
    <location>
        <begin position="3"/>
        <end position="288"/>
    </location>
</feature>
<dbReference type="Gene3D" id="3.40.1190.20">
    <property type="match status" value="1"/>
</dbReference>
<organism evidence="5 6">
    <name type="scientific">Mycobacterium angelicum</name>
    <dbReference type="NCBI Taxonomy" id="470074"/>
    <lineage>
        <taxon>Bacteria</taxon>
        <taxon>Bacillati</taxon>
        <taxon>Actinomycetota</taxon>
        <taxon>Actinomycetes</taxon>
        <taxon>Mycobacteriales</taxon>
        <taxon>Mycobacteriaceae</taxon>
        <taxon>Mycobacterium</taxon>
    </lineage>
</organism>
<reference evidence="5 6" key="1">
    <citation type="submission" date="2017-02" db="EMBL/GenBank/DDBJ databases">
        <title>The new phylogeny of genus Mycobacterium.</title>
        <authorList>
            <person name="Tortoli E."/>
            <person name="Trovato A."/>
            <person name="Cirillo D.M."/>
        </authorList>
    </citation>
    <scope>NUCLEOTIDE SEQUENCE [LARGE SCALE GENOMIC DNA]</scope>
    <source>
        <strain evidence="5 6">DSM 45057</strain>
    </source>
</reference>
<dbReference type="GO" id="GO:0006796">
    <property type="term" value="P:phosphate-containing compound metabolic process"/>
    <property type="evidence" value="ECO:0007669"/>
    <property type="project" value="UniProtKB-ARBA"/>
</dbReference>
<dbReference type="PRINTS" id="PR00990">
    <property type="entry name" value="RIBOKINASE"/>
</dbReference>
<dbReference type="GO" id="GO:0016301">
    <property type="term" value="F:kinase activity"/>
    <property type="evidence" value="ECO:0007669"/>
    <property type="project" value="UniProtKB-KW"/>
</dbReference>
<dbReference type="InterPro" id="IPR002139">
    <property type="entry name" value="Ribo/fructo_kinase"/>
</dbReference>
<evidence type="ECO:0000313" key="5">
    <source>
        <dbReference type="EMBL" id="ORA19363.1"/>
    </source>
</evidence>
<gene>
    <name evidence="5" type="ORF">BST12_17355</name>
</gene>
<evidence type="ECO:0000256" key="1">
    <source>
        <dbReference type="ARBA" id="ARBA00010688"/>
    </source>
</evidence>
<dbReference type="EMBL" id="MVHE01000029">
    <property type="protein sequence ID" value="ORA19363.1"/>
    <property type="molecule type" value="Genomic_DNA"/>
</dbReference>
<keyword evidence="6" id="KW-1185">Reference proteome</keyword>
<dbReference type="InterPro" id="IPR011611">
    <property type="entry name" value="PfkB_dom"/>
</dbReference>
<dbReference type="PROSITE" id="PS00583">
    <property type="entry name" value="PFKB_KINASES_1"/>
    <property type="match status" value="1"/>
</dbReference>
<dbReference type="SUPFAM" id="SSF53613">
    <property type="entry name" value="Ribokinase-like"/>
    <property type="match status" value="1"/>
</dbReference>
<dbReference type="InterPro" id="IPR029056">
    <property type="entry name" value="Ribokinase-like"/>
</dbReference>
<accession>A0A1W9ZP09</accession>
<comment type="caution">
    <text evidence="5">The sequence shown here is derived from an EMBL/GenBank/DDBJ whole genome shotgun (WGS) entry which is preliminary data.</text>
</comment>
<dbReference type="PANTHER" id="PTHR10584">
    <property type="entry name" value="SUGAR KINASE"/>
    <property type="match status" value="1"/>
</dbReference>
<dbReference type="RefSeq" id="WP_083114351.1">
    <property type="nucleotide sequence ID" value="NZ_JACKTS010000040.1"/>
</dbReference>
<evidence type="ECO:0000259" key="4">
    <source>
        <dbReference type="Pfam" id="PF00294"/>
    </source>
</evidence>
<dbReference type="Pfam" id="PF00294">
    <property type="entry name" value="PfkB"/>
    <property type="match status" value="1"/>
</dbReference>
<proteinExistence type="inferred from homology"/>
<evidence type="ECO:0000256" key="2">
    <source>
        <dbReference type="ARBA" id="ARBA00022679"/>
    </source>
</evidence>
<protein>
    <submittedName>
        <fullName evidence="5">Ribokinase</fullName>
    </submittedName>
</protein>
<dbReference type="GO" id="GO:0005829">
    <property type="term" value="C:cytosol"/>
    <property type="evidence" value="ECO:0007669"/>
    <property type="project" value="TreeGrafter"/>
</dbReference>
<evidence type="ECO:0000313" key="6">
    <source>
        <dbReference type="Proteomes" id="UP000192284"/>
    </source>
</evidence>
<dbReference type="PANTHER" id="PTHR10584:SF166">
    <property type="entry name" value="RIBOKINASE"/>
    <property type="match status" value="1"/>
</dbReference>
<dbReference type="OrthoDB" id="7946249at2"/>
<dbReference type="AlphaFoldDB" id="A0A1W9ZP09"/>
<name>A0A1W9ZP09_MYCAN</name>
<dbReference type="InterPro" id="IPR002173">
    <property type="entry name" value="Carboh/pur_kinase_PfkB_CS"/>
</dbReference>
<evidence type="ECO:0000256" key="3">
    <source>
        <dbReference type="ARBA" id="ARBA00022777"/>
    </source>
</evidence>
<sequence length="296" mass="29999">MGVVVIGQIGRDLVLRTDGAPTAGSSSTVLQRQECLGGKGANQAVGLAQLGAPVALIGVVGDDAVGASILGQAAQDGIDIEGVVRRGTTALLIDVIGPPPNRILLEAIPEPSLVQVADVGRSAALFDRADTVSIQLQQPAATVLDAARRAKRSGALVVADGAPEQRSQAALLALVDVLRADAAEAALIAGHDVASMEAAKELGDRILADGPRMVALAIPDVGDLLVWNGGSRLFEFADVDVVDRTGAGDAFVAGLIAALRTGAQPEQAGECAAAAASCTVQHLGGRPDLSELSRRR</sequence>
<comment type="similarity">
    <text evidence="1">Belongs to the carbohydrate kinase PfkB family.</text>
</comment>
<dbReference type="Proteomes" id="UP000192284">
    <property type="component" value="Unassembled WGS sequence"/>
</dbReference>
<keyword evidence="2" id="KW-0808">Transferase</keyword>